<proteinExistence type="predicted"/>
<keyword evidence="2" id="KW-1185">Reference proteome</keyword>
<evidence type="ECO:0000313" key="2">
    <source>
        <dbReference type="Proteomes" id="UP000270094"/>
    </source>
</evidence>
<evidence type="ECO:0000313" key="1">
    <source>
        <dbReference type="EMBL" id="VDM76337.1"/>
    </source>
</evidence>
<dbReference type="EMBL" id="UYYB01096796">
    <property type="protein sequence ID" value="VDM76337.1"/>
    <property type="molecule type" value="Genomic_DNA"/>
</dbReference>
<name>A0A3P7JJI6_STRVU</name>
<dbReference type="AlphaFoldDB" id="A0A3P7JJI6"/>
<accession>A0A3P7JJI6</accession>
<reference evidence="1 2" key="1">
    <citation type="submission" date="2018-11" db="EMBL/GenBank/DDBJ databases">
        <authorList>
            <consortium name="Pathogen Informatics"/>
        </authorList>
    </citation>
    <scope>NUCLEOTIDE SEQUENCE [LARGE SCALE GENOMIC DNA]</scope>
</reference>
<protein>
    <submittedName>
        <fullName evidence="1">Uncharacterized protein</fullName>
    </submittedName>
</protein>
<dbReference type="Proteomes" id="UP000270094">
    <property type="component" value="Unassembled WGS sequence"/>
</dbReference>
<sequence>MRMCGQKSHFSLKEGFPLLLVGMALIQTGPWRNQGNAARLRWGTTEADRRSIQETLKLRQCLFPSQRTLPNVVKQNRQYSADGLGGLALCSVFLDLSPPFANCLDL</sequence>
<gene>
    <name evidence="1" type="ORF">SVUK_LOCUS11335</name>
</gene>
<organism evidence="1 2">
    <name type="scientific">Strongylus vulgaris</name>
    <name type="common">Blood worm</name>
    <dbReference type="NCBI Taxonomy" id="40348"/>
    <lineage>
        <taxon>Eukaryota</taxon>
        <taxon>Metazoa</taxon>
        <taxon>Ecdysozoa</taxon>
        <taxon>Nematoda</taxon>
        <taxon>Chromadorea</taxon>
        <taxon>Rhabditida</taxon>
        <taxon>Rhabditina</taxon>
        <taxon>Rhabditomorpha</taxon>
        <taxon>Strongyloidea</taxon>
        <taxon>Strongylidae</taxon>
        <taxon>Strongylus</taxon>
    </lineage>
</organism>